<protein>
    <submittedName>
        <fullName evidence="1">Uncharacterized protein</fullName>
    </submittedName>
</protein>
<accession>A0ABN6F207</accession>
<reference evidence="1 2" key="1">
    <citation type="submission" date="2021-02" db="EMBL/GenBank/DDBJ databases">
        <title>Complete genome of Desulfoluna sp. strain ASN36.</title>
        <authorList>
            <person name="Takahashi A."/>
            <person name="Kojima H."/>
            <person name="Fukui M."/>
        </authorList>
    </citation>
    <scope>NUCLEOTIDE SEQUENCE [LARGE SCALE GENOMIC DNA]</scope>
    <source>
        <strain evidence="1 2">ASN36</strain>
    </source>
</reference>
<keyword evidence="2" id="KW-1185">Reference proteome</keyword>
<proteinExistence type="predicted"/>
<name>A0ABN6F207_9BACT</name>
<dbReference type="Proteomes" id="UP001320148">
    <property type="component" value="Chromosome"/>
</dbReference>
<dbReference type="EMBL" id="AP024488">
    <property type="protein sequence ID" value="BCS95270.1"/>
    <property type="molecule type" value="Genomic_DNA"/>
</dbReference>
<organism evidence="1 2">
    <name type="scientific">Desulfoluna limicola</name>
    <dbReference type="NCBI Taxonomy" id="2810562"/>
    <lineage>
        <taxon>Bacteria</taxon>
        <taxon>Pseudomonadati</taxon>
        <taxon>Thermodesulfobacteriota</taxon>
        <taxon>Desulfobacteria</taxon>
        <taxon>Desulfobacterales</taxon>
        <taxon>Desulfolunaceae</taxon>
        <taxon>Desulfoluna</taxon>
    </lineage>
</organism>
<gene>
    <name evidence="1" type="ORF">DSLASN_09020</name>
</gene>
<evidence type="ECO:0000313" key="2">
    <source>
        <dbReference type="Proteomes" id="UP001320148"/>
    </source>
</evidence>
<evidence type="ECO:0000313" key="1">
    <source>
        <dbReference type="EMBL" id="BCS95270.1"/>
    </source>
</evidence>
<sequence>MVRGEPGDLRAGGLKVEVEGLKVEAEGLKVEAEDLKVANHQKEPTTPLQPNWM</sequence>